<gene>
    <name evidence="12" type="ORF">VE01_04385</name>
</gene>
<keyword evidence="5 9" id="KW-0560">Oxidoreductase</keyword>
<comment type="cofactor">
    <cofactor evidence="1">
        <name>Cu cation</name>
        <dbReference type="ChEBI" id="CHEBI:23378"/>
    </cofactor>
</comment>
<evidence type="ECO:0000256" key="4">
    <source>
        <dbReference type="ARBA" id="ARBA00022772"/>
    </source>
</evidence>
<evidence type="ECO:0000256" key="3">
    <source>
        <dbReference type="ARBA" id="ARBA00022723"/>
    </source>
</evidence>
<evidence type="ECO:0000256" key="8">
    <source>
        <dbReference type="PIRSR" id="PIRSR600269-51"/>
    </source>
</evidence>
<dbReference type="RefSeq" id="XP_018131228.2">
    <property type="nucleotide sequence ID" value="XM_018273859.2"/>
</dbReference>
<evidence type="ECO:0000256" key="6">
    <source>
        <dbReference type="ARBA" id="ARBA00023008"/>
    </source>
</evidence>
<dbReference type="InterPro" id="IPR000269">
    <property type="entry name" value="Cu_amine_oxidase"/>
</dbReference>
<dbReference type="Gene3D" id="2.70.98.20">
    <property type="entry name" value="Copper amine oxidase, catalytic domain"/>
    <property type="match status" value="1"/>
</dbReference>
<keyword evidence="4 7" id="KW-0801">TPQ</keyword>
<reference evidence="13" key="2">
    <citation type="journal article" date="2018" name="Nat. Commun.">
        <title>Extreme sensitivity to ultraviolet light in the fungal pathogen causing white-nose syndrome of bats.</title>
        <authorList>
            <person name="Palmer J.M."/>
            <person name="Drees K.P."/>
            <person name="Foster J.T."/>
            <person name="Lindner D.L."/>
        </authorList>
    </citation>
    <scope>NUCLEOTIDE SEQUENCE [LARGE SCALE GENOMIC DNA]</scope>
    <source>
        <strain evidence="13">UAMH 10579</strain>
    </source>
</reference>
<dbReference type="PANTHER" id="PTHR10638:SF91">
    <property type="entry name" value="AMINE OXIDASE"/>
    <property type="match status" value="1"/>
</dbReference>
<evidence type="ECO:0000313" key="12">
    <source>
        <dbReference type="EMBL" id="OBT97495.2"/>
    </source>
</evidence>
<evidence type="ECO:0000259" key="11">
    <source>
        <dbReference type="Pfam" id="PF01179"/>
    </source>
</evidence>
<dbReference type="GO" id="GO:0048038">
    <property type="term" value="F:quinone binding"/>
    <property type="evidence" value="ECO:0007669"/>
    <property type="project" value="InterPro"/>
</dbReference>
<keyword evidence="13" id="KW-1185">Reference proteome</keyword>
<dbReference type="InterPro" id="IPR049948">
    <property type="entry name" value="Cu_Am_ox_TPQ-bd"/>
</dbReference>
<dbReference type="Proteomes" id="UP000091956">
    <property type="component" value="Unassembled WGS sequence"/>
</dbReference>
<dbReference type="SUPFAM" id="SSF49998">
    <property type="entry name" value="Amine oxidase catalytic domain"/>
    <property type="match status" value="1"/>
</dbReference>
<reference evidence="12 13" key="1">
    <citation type="submission" date="2016-03" db="EMBL/GenBank/DDBJ databases">
        <title>Comparative genomics of Pseudogymnoascus destructans, the fungus causing white-nose syndrome of bats.</title>
        <authorList>
            <person name="Palmer J.M."/>
            <person name="Drees K.P."/>
            <person name="Foster J.T."/>
            <person name="Lindner D.L."/>
        </authorList>
    </citation>
    <scope>NUCLEOTIDE SEQUENCE [LARGE SCALE GENOMIC DNA]</scope>
    <source>
        <strain evidence="12 13">UAMH 10579</strain>
    </source>
</reference>
<feature type="domain" description="Copper amine oxidase catalytic" evidence="11">
    <location>
        <begin position="274"/>
        <end position="660"/>
    </location>
</feature>
<comment type="PTM">
    <text evidence="8 9">Topaquinone (TPQ) is generated by copper-dependent autoxidation of a specific tyrosyl residue.</text>
</comment>
<dbReference type="GO" id="GO:0009308">
    <property type="term" value="P:amine metabolic process"/>
    <property type="evidence" value="ECO:0007669"/>
    <property type="project" value="UniProtKB-UniRule"/>
</dbReference>
<dbReference type="SUPFAM" id="SSF54416">
    <property type="entry name" value="Amine oxidase N-terminal region"/>
    <property type="match status" value="2"/>
</dbReference>
<feature type="active site" description="Proton acceptor" evidence="7">
    <location>
        <position position="348"/>
    </location>
</feature>
<organism evidence="12 13">
    <name type="scientific">Pseudogymnoascus verrucosus</name>
    <dbReference type="NCBI Taxonomy" id="342668"/>
    <lineage>
        <taxon>Eukaryota</taxon>
        <taxon>Fungi</taxon>
        <taxon>Dikarya</taxon>
        <taxon>Ascomycota</taxon>
        <taxon>Pezizomycotina</taxon>
        <taxon>Leotiomycetes</taxon>
        <taxon>Thelebolales</taxon>
        <taxon>Thelebolaceae</taxon>
        <taxon>Pseudogymnoascus</taxon>
    </lineage>
</organism>
<evidence type="ECO:0000256" key="10">
    <source>
        <dbReference type="SAM" id="MobiDB-lite"/>
    </source>
</evidence>
<dbReference type="AlphaFoldDB" id="A0A1B8GNR4"/>
<dbReference type="InterPro" id="IPR015798">
    <property type="entry name" value="Cu_amine_oxidase_C"/>
</dbReference>
<accession>A0A1B8GNR4</accession>
<comment type="cofactor">
    <cofactor evidence="9">
        <name>Cu cation</name>
        <dbReference type="ChEBI" id="CHEBI:23378"/>
    </cofactor>
    <text evidence="9">Contains 1 topaquinone per subunit.</text>
</comment>
<keyword evidence="3 9" id="KW-0479">Metal-binding</keyword>
<dbReference type="GeneID" id="28837771"/>
<evidence type="ECO:0000256" key="5">
    <source>
        <dbReference type="ARBA" id="ARBA00023002"/>
    </source>
</evidence>
<dbReference type="GO" id="GO:0008131">
    <property type="term" value="F:primary methylamine oxidase activity"/>
    <property type="evidence" value="ECO:0007669"/>
    <property type="project" value="InterPro"/>
</dbReference>
<dbReference type="InterPro" id="IPR049947">
    <property type="entry name" value="Cu_Am_Ox_Cu-bd"/>
</dbReference>
<dbReference type="EMBL" id="KV460222">
    <property type="protein sequence ID" value="OBT97495.2"/>
    <property type="molecule type" value="Genomic_DNA"/>
</dbReference>
<dbReference type="Pfam" id="PF01179">
    <property type="entry name" value="Cu_amine_oxid"/>
    <property type="match status" value="1"/>
</dbReference>
<keyword evidence="6 9" id="KW-0186">Copper</keyword>
<proteinExistence type="inferred from homology"/>
<dbReference type="PROSITE" id="PS01165">
    <property type="entry name" value="COPPER_AMINE_OXID_2"/>
    <property type="match status" value="1"/>
</dbReference>
<evidence type="ECO:0000256" key="2">
    <source>
        <dbReference type="ARBA" id="ARBA00007983"/>
    </source>
</evidence>
<feature type="active site" description="Schiff-base intermediate with substrate; via topaquinone" evidence="7">
    <location>
        <position position="432"/>
    </location>
</feature>
<dbReference type="STRING" id="342668.A0A1B8GNR4"/>
<dbReference type="GO" id="GO:0005507">
    <property type="term" value="F:copper ion binding"/>
    <property type="evidence" value="ECO:0007669"/>
    <property type="project" value="InterPro"/>
</dbReference>
<dbReference type="PANTHER" id="PTHR10638">
    <property type="entry name" value="COPPER AMINE OXIDASE"/>
    <property type="match status" value="1"/>
</dbReference>
<evidence type="ECO:0000256" key="7">
    <source>
        <dbReference type="PIRSR" id="PIRSR600269-50"/>
    </source>
</evidence>
<name>A0A1B8GNR4_9PEZI</name>
<sequence>MSVCTMVPDTAVKTPPTRRSHPFSSLTAHEIVTAAKIVRQNASLRHLVEADLIVTKIITLLEAPKRPMIPYLDNEYGDTLQPGDDIAIPRCAEVHYCIQGQAQMYTSVVCLTTSQESSHVAVPKPHQGIVDPIEYRAVFAIVASSSEWATAVSSLGLPAGVNLSYDVVLYGADKDTGPNPLRYLRGWAYALGPAGSNPESKMYSFPLPLSHVVDVANKTVVRIDPMPADGIPNERIPSPCASPNWASGTALDGCQPNDYHPDLLRQPRQDLRPLHIVQPEGVSFTVTDGSLVEWQKWRFRVRFDFREGMVLHDIRYDNRSLFYRLSMSEMTVPYADPRAPYHIKQAFDLGDAGAGAVANALRLGCDYLRGIYYFDGIVNNMQGKAITMPNAICLHEEDDGALWKHTNGMTGAAVAARSRVLVIQTTMTLRNYDYIMAWRFDQAAGLTYEIGATGILSTCPIDPGSSRWGTVVAPRVLAQNHQHMMCWMREAVPLPLDDEANVYGNAWEVRKRHIEKSGFEDADPLRNRTCKIVNEGKINGISGNPVGYKVAAPPSQLLLAHPSSVVARRAKFAQHHLWVSKYRDGDLWAGGKWTTNSYEEIDGISSYVARDGGVRNEDLVVWVTMGMTHIPRVEDFPVMPTEKIRLMLKPADFFSCNPAIDVPTNVQNPSSKHTLADGTQVQNDNGGCH</sequence>
<comment type="similarity">
    <text evidence="2 9">Belongs to the copper/topaquinone oxidase family.</text>
</comment>
<evidence type="ECO:0000256" key="1">
    <source>
        <dbReference type="ARBA" id="ARBA00001935"/>
    </source>
</evidence>
<protein>
    <recommendedName>
        <fullName evidence="9">Amine oxidase</fullName>
        <ecNumber evidence="9">1.4.3.-</ecNumber>
    </recommendedName>
</protein>
<dbReference type="PROSITE" id="PS01164">
    <property type="entry name" value="COPPER_AMINE_OXID_1"/>
    <property type="match status" value="1"/>
</dbReference>
<evidence type="ECO:0000256" key="9">
    <source>
        <dbReference type="RuleBase" id="RU000672"/>
    </source>
</evidence>
<dbReference type="Gene3D" id="3.10.450.40">
    <property type="match status" value="2"/>
</dbReference>
<dbReference type="InterPro" id="IPR036460">
    <property type="entry name" value="Cu_amine_oxidase_C_sf"/>
</dbReference>
<feature type="modified residue" description="2',4',5'-topaquinone" evidence="8">
    <location>
        <position position="432"/>
    </location>
</feature>
<dbReference type="InterPro" id="IPR016182">
    <property type="entry name" value="Cu_amine_oxidase_N-reg"/>
</dbReference>
<dbReference type="EC" id="1.4.3.-" evidence="9"/>
<evidence type="ECO:0000313" key="13">
    <source>
        <dbReference type="Proteomes" id="UP000091956"/>
    </source>
</evidence>
<feature type="region of interest" description="Disordered" evidence="10">
    <location>
        <begin position="665"/>
        <end position="689"/>
    </location>
</feature>